<dbReference type="EMBL" id="LWGR01000021">
    <property type="protein sequence ID" value="KZM69180.1"/>
    <property type="molecule type" value="Genomic_DNA"/>
</dbReference>
<evidence type="ECO:0000313" key="1">
    <source>
        <dbReference type="EMBL" id="KZM69180.1"/>
    </source>
</evidence>
<name>A0A164I7Z7_9NOCA</name>
<dbReference type="STRING" id="455432.AWN90_15805"/>
<comment type="caution">
    <text evidence="1">The sequence shown here is derived from an EMBL/GenBank/DDBJ whole genome shotgun (WGS) entry which is preliminary data.</text>
</comment>
<dbReference type="InterPro" id="IPR004401">
    <property type="entry name" value="YbaB/EbfC"/>
</dbReference>
<dbReference type="Pfam" id="PF02575">
    <property type="entry name" value="YbaB_DNA_bd"/>
    <property type="match status" value="1"/>
</dbReference>
<dbReference type="GO" id="GO:0003677">
    <property type="term" value="F:DNA binding"/>
    <property type="evidence" value="ECO:0007669"/>
    <property type="project" value="InterPro"/>
</dbReference>
<proteinExistence type="predicted"/>
<gene>
    <name evidence="1" type="ORF">AWN90_15805</name>
</gene>
<reference evidence="1 2" key="1">
    <citation type="submission" date="2016-04" db="EMBL/GenBank/DDBJ databases">
        <authorList>
            <person name="Evans L.H."/>
            <person name="Alamgir A."/>
            <person name="Owens N."/>
            <person name="Weber N.D."/>
            <person name="Virtaneva K."/>
            <person name="Barbian K."/>
            <person name="Babar A."/>
            <person name="Rosenke K."/>
        </authorList>
    </citation>
    <scope>NUCLEOTIDE SEQUENCE [LARGE SCALE GENOMIC DNA]</scope>
    <source>
        <strain evidence="1 2">IFM 0406</strain>
    </source>
</reference>
<dbReference type="AlphaFoldDB" id="A0A164I7Z7"/>
<dbReference type="Proteomes" id="UP000076512">
    <property type="component" value="Unassembled WGS sequence"/>
</dbReference>
<dbReference type="RefSeq" id="WP_067581424.1">
    <property type="nucleotide sequence ID" value="NZ_JABMCZ010000002.1"/>
</dbReference>
<keyword evidence="2" id="KW-1185">Reference proteome</keyword>
<dbReference type="Gene3D" id="3.30.1310.10">
    <property type="entry name" value="Nucleoid-associated protein YbaB-like domain"/>
    <property type="match status" value="1"/>
</dbReference>
<evidence type="ECO:0000313" key="2">
    <source>
        <dbReference type="Proteomes" id="UP000076512"/>
    </source>
</evidence>
<dbReference type="InterPro" id="IPR036894">
    <property type="entry name" value="YbaB-like_sf"/>
</dbReference>
<protein>
    <recommendedName>
        <fullName evidence="3">YbaB/EbfC family DNA-binding protein</fullName>
    </recommendedName>
</protein>
<evidence type="ECO:0008006" key="3">
    <source>
        <dbReference type="Google" id="ProtNLM"/>
    </source>
</evidence>
<sequence>MVDSMDELEARVRGQLYRIRDLGDRMAAIRAREVSADGAVTAEVDGNGALTGLEFTAAVARLSPADFERRLVDTAAAAAAAAFEQRARLITEFTEELSGNPG</sequence>
<organism evidence="1 2">
    <name type="scientific">Nocardia terpenica</name>
    <dbReference type="NCBI Taxonomy" id="455432"/>
    <lineage>
        <taxon>Bacteria</taxon>
        <taxon>Bacillati</taxon>
        <taxon>Actinomycetota</taxon>
        <taxon>Actinomycetes</taxon>
        <taxon>Mycobacteriales</taxon>
        <taxon>Nocardiaceae</taxon>
        <taxon>Nocardia</taxon>
    </lineage>
</organism>
<dbReference type="OrthoDB" id="4484388at2"/>
<accession>A0A164I7Z7</accession>